<reference evidence="1 2" key="1">
    <citation type="submission" date="2016-10" db="EMBL/GenBank/DDBJ databases">
        <authorList>
            <person name="de Groot N.N."/>
        </authorList>
    </citation>
    <scope>NUCLEOTIDE SEQUENCE [LARGE SCALE GENOMIC DNA]</scope>
    <source>
        <strain evidence="1 2">Nm1</strain>
    </source>
</reference>
<dbReference type="RefSeq" id="WP_143032303.1">
    <property type="nucleotide sequence ID" value="NZ_FNOY01000028.1"/>
</dbReference>
<organism evidence="1 2">
    <name type="scientific">Nitrosomonas halophila</name>
    <dbReference type="NCBI Taxonomy" id="44576"/>
    <lineage>
        <taxon>Bacteria</taxon>
        <taxon>Pseudomonadati</taxon>
        <taxon>Pseudomonadota</taxon>
        <taxon>Betaproteobacteria</taxon>
        <taxon>Nitrosomonadales</taxon>
        <taxon>Nitrosomonadaceae</taxon>
        <taxon>Nitrosomonas</taxon>
    </lineage>
</organism>
<evidence type="ECO:0000313" key="1">
    <source>
        <dbReference type="EMBL" id="SDY31238.1"/>
    </source>
</evidence>
<evidence type="ECO:0000313" key="2">
    <source>
        <dbReference type="Proteomes" id="UP000198640"/>
    </source>
</evidence>
<name>A0A1H3IVN8_9PROT</name>
<sequence>MVFPNRKQLGKRLGIKTRPTLRWIAALRSQRRQKTMAIRNFSRRLGEVQRAVASRCFPETLPVNGSCYCQPVTS</sequence>
<accession>A0A1H3IVN8</accession>
<gene>
    <name evidence="1" type="ORF">SAMN05421881_102838</name>
</gene>
<keyword evidence="2" id="KW-1185">Reference proteome</keyword>
<dbReference type="AlphaFoldDB" id="A0A1H3IVN8"/>
<dbReference type="Proteomes" id="UP000198640">
    <property type="component" value="Unassembled WGS sequence"/>
</dbReference>
<protein>
    <submittedName>
        <fullName evidence="1">Uncharacterized protein</fullName>
    </submittedName>
</protein>
<proteinExistence type="predicted"/>
<dbReference type="EMBL" id="FNOY01000028">
    <property type="protein sequence ID" value="SDY31238.1"/>
    <property type="molecule type" value="Genomic_DNA"/>
</dbReference>